<proteinExistence type="predicted"/>
<name>A0A6J5T8L0_9CAUD</name>
<evidence type="ECO:0000313" key="1">
    <source>
        <dbReference type="EMBL" id="CAB4240889.1"/>
    </source>
</evidence>
<accession>A0A6J5T8L0</accession>
<dbReference type="EMBL" id="LR797815">
    <property type="protein sequence ID" value="CAB4240889.1"/>
    <property type="molecule type" value="Genomic_DNA"/>
</dbReference>
<sequence>MWDRSVNPFEQTVDPLAKNVPSAKERFHIDVQQRFREQVISVFANPHGMQLLDTLDDLYVRQPVSPAGCVEGYGYMREGENRLIIKLRAIVNSAQGSI</sequence>
<gene>
    <name evidence="1" type="ORF">UFOVP23_33</name>
</gene>
<organism evidence="1">
    <name type="scientific">uncultured Caudovirales phage</name>
    <dbReference type="NCBI Taxonomy" id="2100421"/>
    <lineage>
        <taxon>Viruses</taxon>
        <taxon>Duplodnaviria</taxon>
        <taxon>Heunggongvirae</taxon>
        <taxon>Uroviricota</taxon>
        <taxon>Caudoviricetes</taxon>
        <taxon>Peduoviridae</taxon>
        <taxon>Maltschvirus</taxon>
        <taxon>Maltschvirus maltsch</taxon>
    </lineage>
</organism>
<protein>
    <submittedName>
        <fullName evidence="1">Uncharacterized protein</fullName>
    </submittedName>
</protein>
<reference evidence="1" key="1">
    <citation type="submission" date="2020-05" db="EMBL/GenBank/DDBJ databases">
        <authorList>
            <person name="Chiriac C."/>
            <person name="Salcher M."/>
            <person name="Ghai R."/>
            <person name="Kavagutti S V."/>
        </authorList>
    </citation>
    <scope>NUCLEOTIDE SEQUENCE</scope>
</reference>